<reference evidence="2 3" key="1">
    <citation type="submission" date="2020-04" db="EMBL/GenBank/DDBJ databases">
        <title>Perkinsus olseni comparative genomics.</title>
        <authorList>
            <person name="Bogema D.R."/>
        </authorList>
    </citation>
    <scope>NUCLEOTIDE SEQUENCE [LARGE SCALE GENOMIC DNA]</scope>
    <source>
        <strain evidence="2">ATCC PRA-31</strain>
    </source>
</reference>
<evidence type="ECO:0000256" key="1">
    <source>
        <dbReference type="SAM" id="MobiDB-lite"/>
    </source>
</evidence>
<organism evidence="2 3">
    <name type="scientific">Perkinsus olseni</name>
    <name type="common">Perkinsus atlanticus</name>
    <dbReference type="NCBI Taxonomy" id="32597"/>
    <lineage>
        <taxon>Eukaryota</taxon>
        <taxon>Sar</taxon>
        <taxon>Alveolata</taxon>
        <taxon>Perkinsozoa</taxon>
        <taxon>Perkinsea</taxon>
        <taxon>Perkinsida</taxon>
        <taxon>Perkinsidae</taxon>
        <taxon>Perkinsus</taxon>
    </lineage>
</organism>
<proteinExistence type="predicted"/>
<evidence type="ECO:0000313" key="3">
    <source>
        <dbReference type="Proteomes" id="UP000572268"/>
    </source>
</evidence>
<gene>
    <name evidence="2" type="ORF">FOL46_006457</name>
</gene>
<dbReference type="EMBL" id="JABANN010000419">
    <property type="protein sequence ID" value="KAF4659730.1"/>
    <property type="molecule type" value="Genomic_DNA"/>
</dbReference>
<feature type="region of interest" description="Disordered" evidence="1">
    <location>
        <begin position="334"/>
        <end position="539"/>
    </location>
</feature>
<feature type="compositionally biased region" description="Low complexity" evidence="1">
    <location>
        <begin position="696"/>
        <end position="707"/>
    </location>
</feature>
<dbReference type="Proteomes" id="UP000572268">
    <property type="component" value="Unassembled WGS sequence"/>
</dbReference>
<feature type="compositionally biased region" description="Basic and acidic residues" evidence="1">
    <location>
        <begin position="8"/>
        <end position="19"/>
    </location>
</feature>
<accession>A0A7J6LL10</accession>
<feature type="region of interest" description="Disordered" evidence="1">
    <location>
        <begin position="203"/>
        <end position="225"/>
    </location>
</feature>
<name>A0A7J6LL10_PEROL</name>
<feature type="region of interest" description="Disordered" evidence="1">
    <location>
        <begin position="619"/>
        <end position="770"/>
    </location>
</feature>
<feature type="compositionally biased region" description="Low complexity" evidence="1">
    <location>
        <begin position="677"/>
        <end position="686"/>
    </location>
</feature>
<comment type="caution">
    <text evidence="2">The sequence shown here is derived from an EMBL/GenBank/DDBJ whole genome shotgun (WGS) entry which is preliminary data.</text>
</comment>
<sequence>MFGPSDFIRNHLCPDRRDPLPISGGDQQAVGSANGGNLPLDVAGPDVAAGQLGSGGSRSRSRTPEVRRYMARRERYIPRQASPSPARAERDTGLYTKWIAREMLTVQALEREVAAMEEALAKDFAVAERNEAQLRDLEGAPVMPDPRLHDAERLSEVIVAICAYKYFSPSFDAVAFNTVVASLLRECRGIDPRVEAMYQAATRRGAGQAHGSEVTRTPRDSPVQTAEAPVLRAALKVIDEEAARSSNIRAALENGFAVVMKRKVHVRVVEELDPAGGPPKRHVHFSAPDLDEKAAMEAISSAMEQGQAHPEHEVRHLLKMCTLTHLNDSPIAVASDTAPSAANPHPPTERLGPHPPAERLGPHPPAERLGPHPPVERLGPHPPERLGPHPPERLGPHPPAERLGPHPPERLDPVAPAERLGPTAQHHEAVGSPSPAGNSALPAGSPSTGPPLMHGQHVEEAAHHHPPHSPSPTPVLGGTGAFRRASARTVTRGGGPAPTRGEAIPRQAGPVGFGRAGNPPPSAPHANPVGSEEGAAPPAQAMFGRRPSAASMGPPEQVVHVEHHRGEEGGVVTTTDIHPHLRNHTHLYRKLEVFGNPTQPEDGDSDKALVWPQVYRYPEAQPPPVIESPRGRGHPPPTPPTQAQSADHSGSERSYAPRASVVRPRPPLPEARRASRQSRASSSLQSEMVAPESTGSSAVQAQAASPSLGEEHVGSVEEGPPETGKGGGGAASVGRRTSEPEASLVTEARKSPDRRRHPKHGPVEGPQGQRVIRMMRHDVEEVTGIGDIWSSDSSLSDDAEAELAKKGFRAQAEAKKVGSRDWSKHLLCGTESSMERSPSLSECCRPAKLSGVGFFIRHMGKTVRILGPSDRTTIAVAAQVWESICTAVVDEDVCERLGLDDDRGVPEQIRNIFLNQLRILKPFATTGEFPTEPLTDFTCMYGTLVVLWEIMVGAEKGYLPMDYGQRIAKFTLAVIVEVVFDGGDWSLDFIDSATDWNISTGMIVDQASRLIHGRLDGPPATSIEEWLLQTTPPDYSPRRRPWQADYPVNMCSKETGEPESRSNPEAAGPPPRLAILERHDGTALDIGASAEAAVASEWSIRSHEVVTKYYWVKTVNYNGTSDYQEISENLVADHQWIDDWFPSIKAGKATYRQFIEEAVRPFYEGDEYLRDPNTLIVCGEEFFVCLGLWHVSKKPMILFTNMSILLLFFFKQQDDFDLFWKLFYEALSSPSVRMAVMCRITQEQILHQTGVRVPYVPFTALHINNTHTMGRKDAAIFFRNNLFHLRNYHQVTHALLRRNYELGYPVRVFDMNDYDTPLEMADLCDFRAVIMLAYIPNALRLTDMYAAHVPIFTPDVVTSGLRHVWINKPYTGWYADAEWTARAPDSVRGAAGLGVMDTSIDGCNPPDMDIFSHTGPAPVVPFAGLNNTRGRRYWWQATEWYSTPGIQWFRDMADLMDKLEHLDVEKVRNVMRGHIEETRNLTLGWWRAACRDVAHAMMKPATA</sequence>
<feature type="region of interest" description="Disordered" evidence="1">
    <location>
        <begin position="1"/>
        <end position="66"/>
    </location>
</feature>
<feature type="region of interest" description="Disordered" evidence="1">
    <location>
        <begin position="1049"/>
        <end position="1072"/>
    </location>
</feature>
<protein>
    <submittedName>
        <fullName evidence="2">Uncharacterized protein</fullName>
    </submittedName>
</protein>
<evidence type="ECO:0000313" key="2">
    <source>
        <dbReference type="EMBL" id="KAF4659730.1"/>
    </source>
</evidence>
<feature type="compositionally biased region" description="Basic and acidic residues" evidence="1">
    <location>
        <begin position="347"/>
        <end position="412"/>
    </location>
</feature>